<protein>
    <submittedName>
        <fullName evidence="1">Uncharacterized protein</fullName>
    </submittedName>
</protein>
<gene>
    <name evidence="1" type="ORF">C8J25_109136</name>
</gene>
<dbReference type="EMBL" id="QAYE01000009">
    <property type="protein sequence ID" value="PTW44706.1"/>
    <property type="molecule type" value="Genomic_DNA"/>
</dbReference>
<organism evidence="1 2">
    <name type="scientific">Sphingomonas faeni</name>
    <dbReference type="NCBI Taxonomy" id="185950"/>
    <lineage>
        <taxon>Bacteria</taxon>
        <taxon>Pseudomonadati</taxon>
        <taxon>Pseudomonadota</taxon>
        <taxon>Alphaproteobacteria</taxon>
        <taxon>Sphingomonadales</taxon>
        <taxon>Sphingomonadaceae</taxon>
        <taxon>Sphingomonas</taxon>
    </lineage>
</organism>
<dbReference type="AlphaFoldDB" id="A0A2T5TZP0"/>
<name>A0A2T5TZP0_9SPHN</name>
<proteinExistence type="predicted"/>
<sequence length="275" mass="31376">MPFFEQLRVSLARDEVGPLLEAIKHEESYRSRRAFLEAAFSKSHSFLHSKTGKAFDFSPIEIDGDYVAGIFKRGKPVSLHDHALRPYNAENYEGAFVFISLAKDQLVWAQYNHKVGSTRSLLESYFSYLSDKTDVSDWQVYVEYLHDEREYWTVIDEKVSEIAKITFTFIPPNALSADDEIYNLIKAVKQEANPDIQQHVYKAEPGKMKPNTEHMNASARIAMAGGGDADVRDRGGRVLYSSAHARVTREVPADEMPTPDNAPLIQRVRDWLFKK</sequence>
<dbReference type="GeneID" id="91007318"/>
<evidence type="ECO:0000313" key="1">
    <source>
        <dbReference type="EMBL" id="PTW44706.1"/>
    </source>
</evidence>
<accession>A0A2T5TZP0</accession>
<dbReference type="RefSeq" id="WP_107955480.1">
    <property type="nucleotide sequence ID" value="NZ_QAYE01000009.1"/>
</dbReference>
<reference evidence="1 2" key="1">
    <citation type="submission" date="2018-04" db="EMBL/GenBank/DDBJ databases">
        <title>Genomic Encyclopedia of Type Strains, Phase III (KMG-III): the genomes of soil and plant-associated and newly described type strains.</title>
        <authorList>
            <person name="Whitman W."/>
        </authorList>
    </citation>
    <scope>NUCLEOTIDE SEQUENCE [LARGE SCALE GENOMIC DNA]</scope>
    <source>
        <strain evidence="1 2">MA-olki</strain>
    </source>
</reference>
<dbReference type="Proteomes" id="UP000244013">
    <property type="component" value="Unassembled WGS sequence"/>
</dbReference>
<evidence type="ECO:0000313" key="2">
    <source>
        <dbReference type="Proteomes" id="UP000244013"/>
    </source>
</evidence>
<comment type="caution">
    <text evidence="1">The sequence shown here is derived from an EMBL/GenBank/DDBJ whole genome shotgun (WGS) entry which is preliminary data.</text>
</comment>
<dbReference type="OrthoDB" id="8457064at2"/>